<accession>A0A7J2U5D6</accession>
<feature type="transmembrane region" description="Helical" evidence="1">
    <location>
        <begin position="7"/>
        <end position="28"/>
    </location>
</feature>
<reference evidence="2" key="1">
    <citation type="journal article" date="2020" name="mSystems">
        <title>Genome- and Community-Level Interaction Insights into Carbon Utilization and Element Cycling Functions of Hydrothermarchaeota in Hydrothermal Sediment.</title>
        <authorList>
            <person name="Zhou Z."/>
            <person name="Liu Y."/>
            <person name="Xu W."/>
            <person name="Pan J."/>
            <person name="Luo Z.H."/>
            <person name="Li M."/>
        </authorList>
    </citation>
    <scope>NUCLEOTIDE SEQUENCE [LARGE SCALE GENOMIC DNA]</scope>
    <source>
        <strain evidence="2">SpSt-125</strain>
    </source>
</reference>
<protein>
    <submittedName>
        <fullName evidence="2">Uncharacterized protein</fullName>
    </submittedName>
</protein>
<dbReference type="AlphaFoldDB" id="A0A7J2U5D6"/>
<gene>
    <name evidence="2" type="ORF">ENO26_07615</name>
</gene>
<keyword evidence="1" id="KW-0812">Transmembrane</keyword>
<name>A0A7J2U5D6_9CREN</name>
<evidence type="ECO:0000313" key="2">
    <source>
        <dbReference type="EMBL" id="HEM67412.1"/>
    </source>
</evidence>
<dbReference type="PROSITE" id="PS51257">
    <property type="entry name" value="PROKAR_LIPOPROTEIN"/>
    <property type="match status" value="1"/>
</dbReference>
<keyword evidence="1" id="KW-0472">Membrane</keyword>
<evidence type="ECO:0000256" key="1">
    <source>
        <dbReference type="SAM" id="Phobius"/>
    </source>
</evidence>
<feature type="transmembrane region" description="Helical" evidence="1">
    <location>
        <begin position="303"/>
        <end position="324"/>
    </location>
</feature>
<dbReference type="EMBL" id="DSEU01000050">
    <property type="protein sequence ID" value="HEM67412.1"/>
    <property type="molecule type" value="Genomic_DNA"/>
</dbReference>
<keyword evidence="1" id="KW-1133">Transmembrane helix</keyword>
<comment type="caution">
    <text evidence="2">The sequence shown here is derived from an EMBL/GenBank/DDBJ whole genome shotgun (WGS) entry which is preliminary data.</text>
</comment>
<sequence>MANSVRFLANVAVCIVMGVVACFLFTGYTALRMPASALFEGVAMSENISQPLSREKLCDFLSQLQVDLGDKGKCLVESPVVEKDVCYTSSNHLAYYALRYVCGNYDLANAVLKFLQSYPTDFYDYHQILVRKPFTLPFTTIENVQVDVVNNIRIVHVRRTTSEISDYYRYANLLVYKALYHLFYGERDKCLAELGKLEGLWDGKGFADAYYQQNQKYETYKIALALYTYKALAHRENIDKYTSKLISINPFTTLYTDNAGEGDLNLETASITLLALYTIPPINAPIPKTATEQTPPTTLPTTIPTAIAIAVTLLIIGIAIRYLVKKR</sequence>
<organism evidence="2">
    <name type="scientific">Ignisphaera aggregans</name>
    <dbReference type="NCBI Taxonomy" id="334771"/>
    <lineage>
        <taxon>Archaea</taxon>
        <taxon>Thermoproteota</taxon>
        <taxon>Thermoprotei</taxon>
        <taxon>Desulfurococcales</taxon>
        <taxon>Desulfurococcaceae</taxon>
        <taxon>Ignisphaera</taxon>
    </lineage>
</organism>
<proteinExistence type="predicted"/>